<protein>
    <submittedName>
        <fullName evidence="2">Uncharacterized protein</fullName>
    </submittedName>
</protein>
<reference evidence="2" key="2">
    <citation type="journal article" date="2023" name="IMA Fungus">
        <title>Comparative genomic study of the Penicillium genus elucidates a diverse pangenome and 15 lateral gene transfer events.</title>
        <authorList>
            <person name="Petersen C."/>
            <person name="Sorensen T."/>
            <person name="Nielsen M.R."/>
            <person name="Sondergaard T.E."/>
            <person name="Sorensen J.L."/>
            <person name="Fitzpatrick D.A."/>
            <person name="Frisvad J.C."/>
            <person name="Nielsen K.L."/>
        </authorList>
    </citation>
    <scope>NUCLEOTIDE SEQUENCE</scope>
    <source>
        <strain evidence="2">IBT 17660</strain>
    </source>
</reference>
<evidence type="ECO:0000313" key="3">
    <source>
        <dbReference type="Proteomes" id="UP001147760"/>
    </source>
</evidence>
<feature type="region of interest" description="Disordered" evidence="1">
    <location>
        <begin position="1"/>
        <end position="38"/>
    </location>
</feature>
<dbReference type="Proteomes" id="UP001147760">
    <property type="component" value="Unassembled WGS sequence"/>
</dbReference>
<keyword evidence="3" id="KW-1185">Reference proteome</keyword>
<feature type="compositionally biased region" description="Low complexity" evidence="1">
    <location>
        <begin position="11"/>
        <end position="23"/>
    </location>
</feature>
<name>A0A9W9WNI1_9EURO</name>
<comment type="caution">
    <text evidence="2">The sequence shown here is derived from an EMBL/GenBank/DDBJ whole genome shotgun (WGS) entry which is preliminary data.</text>
</comment>
<accession>A0A9W9WNI1</accession>
<dbReference type="AlphaFoldDB" id="A0A9W9WNI1"/>
<reference evidence="2" key="1">
    <citation type="submission" date="2022-12" db="EMBL/GenBank/DDBJ databases">
        <authorList>
            <person name="Petersen C."/>
        </authorList>
    </citation>
    <scope>NUCLEOTIDE SEQUENCE</scope>
    <source>
        <strain evidence="2">IBT 17660</strain>
    </source>
</reference>
<evidence type="ECO:0000256" key="1">
    <source>
        <dbReference type="SAM" id="MobiDB-lite"/>
    </source>
</evidence>
<evidence type="ECO:0000313" key="2">
    <source>
        <dbReference type="EMBL" id="KAJ5470774.1"/>
    </source>
</evidence>
<proteinExistence type="predicted"/>
<sequence>MALPLSLPHGSTTPSSTASAPRTFADSTAATPISSKIHIPGPQLTCAASHPGNLRSTRLLSSYAHSGAPT</sequence>
<dbReference type="EMBL" id="JAPWDO010000005">
    <property type="protein sequence ID" value="KAJ5470774.1"/>
    <property type="molecule type" value="Genomic_DNA"/>
</dbReference>
<feature type="compositionally biased region" description="Polar residues" evidence="1">
    <location>
        <begin position="25"/>
        <end position="34"/>
    </location>
</feature>
<gene>
    <name evidence="2" type="ORF">N7530_008131</name>
</gene>
<organism evidence="2 3">
    <name type="scientific">Penicillium desertorum</name>
    <dbReference type="NCBI Taxonomy" id="1303715"/>
    <lineage>
        <taxon>Eukaryota</taxon>
        <taxon>Fungi</taxon>
        <taxon>Dikarya</taxon>
        <taxon>Ascomycota</taxon>
        <taxon>Pezizomycotina</taxon>
        <taxon>Eurotiomycetes</taxon>
        <taxon>Eurotiomycetidae</taxon>
        <taxon>Eurotiales</taxon>
        <taxon>Aspergillaceae</taxon>
        <taxon>Penicillium</taxon>
    </lineage>
</organism>